<protein>
    <submittedName>
        <fullName evidence="1">4-oxalocrotonate decarboxylase</fullName>
    </submittedName>
</protein>
<sequence>MNIELSTTIQPTVDSIAGRLLTAQAKKQRMPSLSAECRDLNFDLAYRIQDEALSQRIERGEHVVGIKVQSRSSVTPLTGWLTDAMALRTNDHLPTELLVDPGVEPVIAFVTGRRLCGPGVTAAAALAAVDLVFAGLEVTDSRYSDRRCTAPDLVADNLSSSYYLTGPVGFAPAGLDLSREEAGITVAAGTATVTRFDAVARSHPAEALAAAANCLARRGHAIEVGWTVLVGTAPVPLPVGFPVTARFSSLGSVTLAC</sequence>
<dbReference type="STRING" id="146018.BN2156_02724"/>
<dbReference type="Proteomes" id="UP000199147">
    <property type="component" value="Unassembled WGS sequence"/>
</dbReference>
<organism evidence="1 2">
    <name type="scientific">Mycolicibacterium neworleansense</name>
    <dbReference type="NCBI Taxonomy" id="146018"/>
    <lineage>
        <taxon>Bacteria</taxon>
        <taxon>Bacillati</taxon>
        <taxon>Actinomycetota</taxon>
        <taxon>Actinomycetes</taxon>
        <taxon>Mycobacteriales</taxon>
        <taxon>Mycobacteriaceae</taxon>
        <taxon>Mycolicibacterium</taxon>
    </lineage>
</organism>
<dbReference type="Gene3D" id="3.90.850.10">
    <property type="entry name" value="Fumarylacetoacetase-like, C-terminal domain"/>
    <property type="match status" value="1"/>
</dbReference>
<name>A0A0H5RNX0_9MYCO</name>
<dbReference type="InterPro" id="IPR036663">
    <property type="entry name" value="Fumarylacetoacetase_C_sf"/>
</dbReference>
<accession>A0A0H5RNX0</accession>
<dbReference type="PANTHER" id="PTHR30143:SF0">
    <property type="entry name" value="2-KETO-4-PENTENOATE HYDRATASE"/>
    <property type="match status" value="1"/>
</dbReference>
<dbReference type="SUPFAM" id="SSF56529">
    <property type="entry name" value="FAH"/>
    <property type="match status" value="1"/>
</dbReference>
<dbReference type="GO" id="GO:0008684">
    <property type="term" value="F:2-oxopent-4-enoate hydratase activity"/>
    <property type="evidence" value="ECO:0007669"/>
    <property type="project" value="TreeGrafter"/>
</dbReference>
<keyword evidence="2" id="KW-1185">Reference proteome</keyword>
<dbReference type="RefSeq" id="WP_235625292.1">
    <property type="nucleotide sequence ID" value="NZ_CWKH01000001.1"/>
</dbReference>
<dbReference type="PANTHER" id="PTHR30143">
    <property type="entry name" value="ACID HYDRATASE"/>
    <property type="match status" value="1"/>
</dbReference>
<reference evidence="2" key="1">
    <citation type="submission" date="2015-07" db="EMBL/GenBank/DDBJ databases">
        <authorList>
            <person name="Urmite Genomes"/>
        </authorList>
    </citation>
    <scope>NUCLEOTIDE SEQUENCE [LARGE SCALE GENOMIC DNA]</scope>
    <source>
        <strain evidence="2">type strain: ATCC 49404</strain>
    </source>
</reference>
<gene>
    <name evidence="1" type="ORF">BN2156_02724</name>
</gene>
<evidence type="ECO:0000313" key="1">
    <source>
        <dbReference type="EMBL" id="CRZ15860.1"/>
    </source>
</evidence>
<evidence type="ECO:0000313" key="2">
    <source>
        <dbReference type="Proteomes" id="UP000199147"/>
    </source>
</evidence>
<dbReference type="AlphaFoldDB" id="A0A0H5RNX0"/>
<dbReference type="InterPro" id="IPR050772">
    <property type="entry name" value="Hydratase-Decarb/MhpD_sf"/>
</dbReference>
<proteinExistence type="predicted"/>
<dbReference type="GO" id="GO:0005737">
    <property type="term" value="C:cytoplasm"/>
    <property type="evidence" value="ECO:0007669"/>
    <property type="project" value="TreeGrafter"/>
</dbReference>
<dbReference type="EMBL" id="CWKH01000001">
    <property type="protein sequence ID" value="CRZ15860.1"/>
    <property type="molecule type" value="Genomic_DNA"/>
</dbReference>